<dbReference type="SUPFAM" id="SSF56112">
    <property type="entry name" value="Protein kinase-like (PK-like)"/>
    <property type="match status" value="1"/>
</dbReference>
<organism evidence="2 3">
    <name type="scientific">Desulfurivibrio alkaliphilus (strain DSM 19089 / UNIQEM U267 / AHT2)</name>
    <dbReference type="NCBI Taxonomy" id="589865"/>
    <lineage>
        <taxon>Bacteria</taxon>
        <taxon>Pseudomonadati</taxon>
        <taxon>Thermodesulfobacteriota</taxon>
        <taxon>Desulfobulbia</taxon>
        <taxon>Desulfobulbales</taxon>
        <taxon>Desulfobulbaceae</taxon>
        <taxon>Desulfurivibrio</taxon>
    </lineage>
</organism>
<dbReference type="InterPro" id="IPR011009">
    <property type="entry name" value="Kinase-like_dom_sf"/>
</dbReference>
<gene>
    <name evidence="2" type="ordered locus">DaAHT2_0219</name>
</gene>
<feature type="domain" description="Aminoglycoside phosphotransferase" evidence="1">
    <location>
        <begin position="29"/>
        <end position="276"/>
    </location>
</feature>
<dbReference type="PANTHER" id="PTHR21064">
    <property type="entry name" value="AMINOGLYCOSIDE PHOSPHOTRANSFERASE DOMAIN-CONTAINING PROTEIN-RELATED"/>
    <property type="match status" value="1"/>
</dbReference>
<evidence type="ECO:0000259" key="1">
    <source>
        <dbReference type="Pfam" id="PF01636"/>
    </source>
</evidence>
<sequence>MNTESVTKPEPSAAAVAAFFTEPENIISAEPYGTGLINDTYLIRCRAGEDFLLQRLNPEVFPQPTKLLDNIRRISSHLSNKARTTKLAPGQPILHLLPTREGADCCYDRENDCWRALNFIGESRVLPRITSEAQAQGAGLALGRFQALVNDFPPAELYDPLPTLHVTPCALRAYDQLAAAYHGSGAGGPKAEISFCHDFIERRRHTAAVLEQARARGILPERVIHGDPKLANILFAQYSDHPLALIDLDTVKPGLTQYDVGDCLRSCCNRAGENPANPDEVEFDLDLARALLTGYLEEMRALLTYSDFSYFYDAARLISFELGIRFFSDYLDGNRYFKVTDPEHNLHRALTQFRLTASIEDQEELLRLIINELTW</sequence>
<dbReference type="Gene3D" id="3.90.1200.10">
    <property type="match status" value="1"/>
</dbReference>
<dbReference type="PANTHER" id="PTHR21064:SF5">
    <property type="entry name" value="SLR1880 PROTEIN"/>
    <property type="match status" value="1"/>
</dbReference>
<protein>
    <submittedName>
        <fullName evidence="2">Aminoglycoside phosphotransferase</fullName>
    </submittedName>
</protein>
<accession>D6Z6H1</accession>
<keyword evidence="2" id="KW-0808">Transferase</keyword>
<reference evidence="3" key="1">
    <citation type="submission" date="2010-02" db="EMBL/GenBank/DDBJ databases">
        <title>Complete sequence of Desulfurivibrio alkaliphilus AHT2.</title>
        <authorList>
            <consortium name="US DOE Joint Genome Institute"/>
            <person name="Pitluck S."/>
            <person name="Chertkov O."/>
            <person name="Detter J.C."/>
            <person name="Han C."/>
            <person name="Tapia R."/>
            <person name="Larimer F."/>
            <person name="Land M."/>
            <person name="Hauser L."/>
            <person name="Kyrpides N."/>
            <person name="Mikhailova N."/>
            <person name="Sorokin D.Y."/>
            <person name="Muyzer G."/>
            <person name="Woyke T."/>
        </authorList>
    </citation>
    <scope>NUCLEOTIDE SEQUENCE [LARGE SCALE GENOMIC DNA]</scope>
    <source>
        <strain evidence="3">DSM 19089 / UNIQEM U267 / AHT2</strain>
    </source>
</reference>
<dbReference type="Pfam" id="PF01636">
    <property type="entry name" value="APH"/>
    <property type="match status" value="1"/>
</dbReference>
<dbReference type="InParanoid" id="D6Z6H1"/>
<dbReference type="HOGENOM" id="CLU_037718_0_0_7"/>
<name>D6Z6H1_DESAT</name>
<dbReference type="InterPro" id="IPR050249">
    <property type="entry name" value="Pseudomonas-type_ThrB"/>
</dbReference>
<evidence type="ECO:0000313" key="2">
    <source>
        <dbReference type="EMBL" id="ADH84930.1"/>
    </source>
</evidence>
<evidence type="ECO:0000313" key="3">
    <source>
        <dbReference type="Proteomes" id="UP000001508"/>
    </source>
</evidence>
<dbReference type="Proteomes" id="UP000001508">
    <property type="component" value="Chromosome"/>
</dbReference>
<dbReference type="AlphaFoldDB" id="D6Z6H1"/>
<keyword evidence="3" id="KW-1185">Reference proteome</keyword>
<proteinExistence type="predicted"/>
<dbReference type="InterPro" id="IPR002575">
    <property type="entry name" value="Aminoglycoside_PTrfase"/>
</dbReference>
<dbReference type="eggNOG" id="COG2334">
    <property type="taxonomic scope" value="Bacteria"/>
</dbReference>
<dbReference type="GO" id="GO:0016740">
    <property type="term" value="F:transferase activity"/>
    <property type="evidence" value="ECO:0007669"/>
    <property type="project" value="UniProtKB-KW"/>
</dbReference>
<dbReference type="KEGG" id="dak:DaAHT2_0219"/>
<dbReference type="EMBL" id="CP001940">
    <property type="protein sequence ID" value="ADH84930.1"/>
    <property type="molecule type" value="Genomic_DNA"/>
</dbReference>
<dbReference type="STRING" id="589865.DaAHT2_0219"/>
<dbReference type="RefSeq" id="WP_013162461.1">
    <property type="nucleotide sequence ID" value="NC_014216.1"/>
</dbReference>